<dbReference type="InterPro" id="IPR027417">
    <property type="entry name" value="P-loop_NTPase"/>
</dbReference>
<dbReference type="CDD" id="cd18032">
    <property type="entry name" value="DEXHc_RE_I_III_res"/>
    <property type="match status" value="1"/>
</dbReference>
<dbReference type="InterPro" id="IPR021835">
    <property type="entry name" value="DUF3427"/>
</dbReference>
<dbReference type="InterPro" id="IPR006935">
    <property type="entry name" value="Helicase/UvrB_N"/>
</dbReference>
<dbReference type="EMBL" id="PNGT01000007">
    <property type="protein sequence ID" value="PMC52033.1"/>
    <property type="molecule type" value="Genomic_DNA"/>
</dbReference>
<feature type="domain" description="Helicase ATP-binding" evidence="1">
    <location>
        <begin position="202"/>
        <end position="353"/>
    </location>
</feature>
<dbReference type="Gene3D" id="3.30.870.10">
    <property type="entry name" value="Endonuclease Chain A"/>
    <property type="match status" value="1"/>
</dbReference>
<dbReference type="SUPFAM" id="SSF56024">
    <property type="entry name" value="Phospholipase D/nuclease"/>
    <property type="match status" value="1"/>
</dbReference>
<dbReference type="Pfam" id="PF00271">
    <property type="entry name" value="Helicase_C"/>
    <property type="match status" value="1"/>
</dbReference>
<reference evidence="3 4" key="1">
    <citation type="submission" date="2017-09" db="EMBL/GenBank/DDBJ databases">
        <title>Bacterial strain isolated from the female urinary microbiota.</title>
        <authorList>
            <person name="Thomas-White K."/>
            <person name="Kumar N."/>
            <person name="Forster S."/>
            <person name="Putonti C."/>
            <person name="Lawley T."/>
            <person name="Wolfe A.J."/>
        </authorList>
    </citation>
    <scope>NUCLEOTIDE SEQUENCE [LARGE SCALE GENOMIC DNA]</scope>
    <source>
        <strain evidence="3 4">UMB0186</strain>
    </source>
</reference>
<evidence type="ECO:0000259" key="1">
    <source>
        <dbReference type="PROSITE" id="PS51192"/>
    </source>
</evidence>
<dbReference type="GO" id="GO:0004519">
    <property type="term" value="F:endonuclease activity"/>
    <property type="evidence" value="ECO:0007669"/>
    <property type="project" value="UniProtKB-KW"/>
</dbReference>
<dbReference type="GO" id="GO:0005829">
    <property type="term" value="C:cytosol"/>
    <property type="evidence" value="ECO:0007669"/>
    <property type="project" value="TreeGrafter"/>
</dbReference>
<keyword evidence="3" id="KW-0540">Nuclease</keyword>
<dbReference type="Pfam" id="PF13091">
    <property type="entry name" value="PLDc_2"/>
    <property type="match status" value="1"/>
</dbReference>
<accession>A0A2N6SDP7</accession>
<organism evidence="3 4">
    <name type="scientific">Gemella sanguinis</name>
    <dbReference type="NCBI Taxonomy" id="84135"/>
    <lineage>
        <taxon>Bacteria</taxon>
        <taxon>Bacillati</taxon>
        <taxon>Bacillota</taxon>
        <taxon>Bacilli</taxon>
        <taxon>Bacillales</taxon>
        <taxon>Gemellaceae</taxon>
        <taxon>Gemella</taxon>
    </lineage>
</organism>
<dbReference type="InterPro" id="IPR014001">
    <property type="entry name" value="Helicase_ATP-bd"/>
</dbReference>
<name>A0A2N6SDP7_9BACL</name>
<dbReference type="PROSITE" id="PS51192">
    <property type="entry name" value="HELICASE_ATP_BIND_1"/>
    <property type="match status" value="1"/>
</dbReference>
<dbReference type="GO" id="GO:0003677">
    <property type="term" value="F:DNA binding"/>
    <property type="evidence" value="ECO:0007669"/>
    <property type="project" value="InterPro"/>
</dbReference>
<dbReference type="RefSeq" id="WP_102190028.1">
    <property type="nucleotide sequence ID" value="NZ_PNGT01000007.1"/>
</dbReference>
<dbReference type="PROSITE" id="PS51194">
    <property type="entry name" value="HELICASE_CTER"/>
    <property type="match status" value="1"/>
</dbReference>
<dbReference type="GO" id="GO:0005524">
    <property type="term" value="F:ATP binding"/>
    <property type="evidence" value="ECO:0007669"/>
    <property type="project" value="InterPro"/>
</dbReference>
<dbReference type="Pfam" id="PF04851">
    <property type="entry name" value="ResIII"/>
    <property type="match status" value="1"/>
</dbReference>
<evidence type="ECO:0000259" key="2">
    <source>
        <dbReference type="PROSITE" id="PS51194"/>
    </source>
</evidence>
<dbReference type="Proteomes" id="UP000235670">
    <property type="component" value="Unassembled WGS sequence"/>
</dbReference>
<gene>
    <name evidence="3" type="ORF">CJ218_06445</name>
</gene>
<dbReference type="InterPro" id="IPR058403">
    <property type="entry name" value="DUF8090"/>
</dbReference>
<dbReference type="STRING" id="84135.GCA_001052115_00562"/>
<dbReference type="InterPro" id="IPR001650">
    <property type="entry name" value="Helicase_C-like"/>
</dbReference>
<dbReference type="GO" id="GO:0016787">
    <property type="term" value="F:hydrolase activity"/>
    <property type="evidence" value="ECO:0007669"/>
    <property type="project" value="InterPro"/>
</dbReference>
<dbReference type="SUPFAM" id="SSF52540">
    <property type="entry name" value="P-loop containing nucleoside triphosphate hydrolases"/>
    <property type="match status" value="1"/>
</dbReference>
<evidence type="ECO:0000313" key="4">
    <source>
        <dbReference type="Proteomes" id="UP000235670"/>
    </source>
</evidence>
<dbReference type="Pfam" id="PF11907">
    <property type="entry name" value="DUF3427"/>
    <property type="match status" value="1"/>
</dbReference>
<keyword evidence="3" id="KW-0378">Hydrolase</keyword>
<evidence type="ECO:0000313" key="3">
    <source>
        <dbReference type="EMBL" id="PMC52033.1"/>
    </source>
</evidence>
<dbReference type="CDD" id="cd18799">
    <property type="entry name" value="SF2_C_EcoAI-like"/>
    <property type="match status" value="1"/>
</dbReference>
<feature type="domain" description="Helicase C-terminal" evidence="2">
    <location>
        <begin position="404"/>
        <end position="553"/>
    </location>
</feature>
<comment type="caution">
    <text evidence="3">The sequence shown here is derived from an EMBL/GenBank/DDBJ whole genome shotgun (WGS) entry which is preliminary data.</text>
</comment>
<dbReference type="Pfam" id="PF26350">
    <property type="entry name" value="DUF8090"/>
    <property type="match status" value="1"/>
</dbReference>
<sequence>MKNTFIYNNYIEAQKVLSTLEKELEQCDEFIFSVAFISESGLTSLLQTLEDLEKRNIPGKILTTNYLYFNTPKALDKLNKFKNIELKIYDSEKNKHGFHTKGYLFRQGHKWNILMGSSNLTSSALTINKEWNTLVEEDLEHSSKVLDEFNSLWNQSVKYSDIREKYIKNFGVNNTRSKKEEKIISEEINPNKMQQSFIKNLEKLREQDNRGLLISATGTGKTFAAAFGMKSIDAKKVLFIVHREQIARQALETFKLIFGNSRSYGLLTGHNKNTEADFIFATIQTISKQEVYQSFSKNYFDEIIIDEVHRVGAESYLRVMDYFKPTFYLGMTASPDRTDSFNIYELFNNNIVYEVRLKEAMENDLLCPFHYFGISDLEIDGQPIDELSDFSKLYSDKRVNHIIDRIKYYGYSGNRVKGLVFCSSKQEAKALSDEFNKRGFKTTSLTGEDSQERREREVERLVADSGDVLDYIFTVDIFNEGVDIPEVNQVVMLRPTQSAIVFIQQLGRGLRKSKDKDFVVIIDFIANYKNNFLIPVALSGDNSYDKDTVRKFLSQGTRYLPGTSTIHFDEISKQKIYSAIDNVKLNTWIFIATEYSKLKNKLGRIPTYYDFENYDILDIKKIFEVAGSYYTFLTKKERQFKYKGQLTKTAENMLNFVSTNLILSKKIEELQILSLLLNGEMKNIEGQFKDIMLAEYNKFIADYELEVSKKILTNNFVTSSVTKKKFSDCIFLDENSNTLKISKEFDKELQSEAFRELLTELVEYGIYRYNKYYKDRLYRDTNFVLYEKYSFEDICKLFSWGINYVPLAIGGYKYDERTKTLPVFINYDIDENSFNRDYTHGFLPDNGFTSMSKPRRNLESKECEYFYNNDTKIYLFMRKNKEDKDGARIFYFLGEMKTVGEPKLVHRERSGDTVIQFYYKIQTPLREDMYEYFTRDRI</sequence>
<dbReference type="PANTHER" id="PTHR47396">
    <property type="entry name" value="TYPE I RESTRICTION ENZYME ECOKI R PROTEIN"/>
    <property type="match status" value="1"/>
</dbReference>
<dbReference type="SMART" id="SM00490">
    <property type="entry name" value="HELICc"/>
    <property type="match status" value="1"/>
</dbReference>
<protein>
    <submittedName>
        <fullName evidence="3">NgoFVII family restriction endonuclease</fullName>
    </submittedName>
</protein>
<dbReference type="Gene3D" id="3.40.50.300">
    <property type="entry name" value="P-loop containing nucleotide triphosphate hydrolases"/>
    <property type="match status" value="2"/>
</dbReference>
<dbReference type="PANTHER" id="PTHR47396:SF1">
    <property type="entry name" value="ATP-DEPENDENT HELICASE IRC3-RELATED"/>
    <property type="match status" value="1"/>
</dbReference>
<dbReference type="CDD" id="cd09204">
    <property type="entry name" value="PLDc_N_DEXD_b2"/>
    <property type="match status" value="1"/>
</dbReference>
<dbReference type="SMART" id="SM00487">
    <property type="entry name" value="DEXDc"/>
    <property type="match status" value="1"/>
</dbReference>
<dbReference type="InterPro" id="IPR025202">
    <property type="entry name" value="PLD-like_dom"/>
</dbReference>
<dbReference type="InterPro" id="IPR050742">
    <property type="entry name" value="Helicase_Restrict-Modif_Enz"/>
</dbReference>
<dbReference type="OrthoDB" id="9802848at2"/>
<dbReference type="AlphaFoldDB" id="A0A2N6SDP7"/>
<keyword evidence="3" id="KW-0255">Endonuclease</keyword>
<proteinExistence type="predicted"/>